<dbReference type="GO" id="GO:0006935">
    <property type="term" value="P:chemotaxis"/>
    <property type="evidence" value="ECO:0007669"/>
    <property type="project" value="InterPro"/>
</dbReference>
<feature type="domain" description="Flagellar motor switch protein FliN-like C-terminal" evidence="2">
    <location>
        <begin position="9"/>
        <end position="77"/>
    </location>
</feature>
<comment type="similarity">
    <text evidence="1">Belongs to the FliN/MopA/SpaO family.</text>
</comment>
<keyword evidence="3" id="KW-0966">Cell projection</keyword>
<dbReference type="SUPFAM" id="SSF101801">
    <property type="entry name" value="Surface presentation of antigens (SPOA)"/>
    <property type="match status" value="1"/>
</dbReference>
<evidence type="ECO:0000259" key="2">
    <source>
        <dbReference type="Pfam" id="PF01052"/>
    </source>
</evidence>
<dbReference type="GO" id="GO:0003774">
    <property type="term" value="F:cytoskeletal motor activity"/>
    <property type="evidence" value="ECO:0007669"/>
    <property type="project" value="InterPro"/>
</dbReference>
<dbReference type="Pfam" id="PF01052">
    <property type="entry name" value="FliMN_C"/>
    <property type="match status" value="1"/>
</dbReference>
<reference evidence="3" key="1">
    <citation type="submission" date="2023-06" db="EMBL/GenBank/DDBJ databases">
        <title>Genomic Diversity of Vibrio spp. and Metagenomic Analysis of Pathogens in Florida Gulf Coastal Waters Following Hurricane Ian.</title>
        <authorList>
            <person name="Brumfield K.D."/>
        </authorList>
    </citation>
    <scope>NUCLEOTIDE SEQUENCE</scope>
    <source>
        <strain evidence="3">WBS2B-138</strain>
    </source>
</reference>
<dbReference type="AlphaFoldDB" id="A0AAW8PZ47"/>
<organism evidence="3 4">
    <name type="scientific">Vibrio parahaemolyticus</name>
    <dbReference type="NCBI Taxonomy" id="670"/>
    <lineage>
        <taxon>Bacteria</taxon>
        <taxon>Pseudomonadati</taxon>
        <taxon>Pseudomonadota</taxon>
        <taxon>Gammaproteobacteria</taxon>
        <taxon>Vibrionales</taxon>
        <taxon>Vibrionaceae</taxon>
        <taxon>Vibrio</taxon>
    </lineage>
</organism>
<dbReference type="RefSeq" id="WP_311019616.1">
    <property type="nucleotide sequence ID" value="NZ_JAUHGG010000003.1"/>
</dbReference>
<evidence type="ECO:0000313" key="4">
    <source>
        <dbReference type="Proteomes" id="UP001253193"/>
    </source>
</evidence>
<dbReference type="PRINTS" id="PR00956">
    <property type="entry name" value="FLGMOTORFLIN"/>
</dbReference>
<gene>
    <name evidence="3" type="ORF">QX249_09230</name>
</gene>
<proteinExistence type="inferred from homology"/>
<dbReference type="Proteomes" id="UP001253193">
    <property type="component" value="Unassembled WGS sequence"/>
</dbReference>
<dbReference type="InterPro" id="IPR001543">
    <property type="entry name" value="FliN-like_C"/>
</dbReference>
<sequence>MSNANESTIDNVSVDLSVRVGKVSMKIGKLKDLKEGSIVELDTQASDSFELLAGEQLLGKGTVEEVDGKIKFTITETA</sequence>
<keyword evidence="3" id="KW-0282">Flagellum</keyword>
<dbReference type="GO" id="GO:0009425">
    <property type="term" value="C:bacterial-type flagellum basal body"/>
    <property type="evidence" value="ECO:0007669"/>
    <property type="project" value="InterPro"/>
</dbReference>
<evidence type="ECO:0000256" key="1">
    <source>
        <dbReference type="ARBA" id="ARBA00009226"/>
    </source>
</evidence>
<dbReference type="InterPro" id="IPR036429">
    <property type="entry name" value="SpoA-like_sf"/>
</dbReference>
<evidence type="ECO:0000313" key="3">
    <source>
        <dbReference type="EMBL" id="MDS1820836.1"/>
    </source>
</evidence>
<dbReference type="Gene3D" id="2.30.330.10">
    <property type="entry name" value="SpoA-like"/>
    <property type="match status" value="1"/>
</dbReference>
<protein>
    <submittedName>
        <fullName evidence="3">FliM/FliN family flagellar motor switch protein</fullName>
    </submittedName>
</protein>
<keyword evidence="3" id="KW-0969">Cilium</keyword>
<dbReference type="InterPro" id="IPR001172">
    <property type="entry name" value="FliN_T3SS_HrcQb"/>
</dbReference>
<dbReference type="EMBL" id="JAUHGG010000003">
    <property type="protein sequence ID" value="MDS1820836.1"/>
    <property type="molecule type" value="Genomic_DNA"/>
</dbReference>
<comment type="caution">
    <text evidence="3">The sequence shown here is derived from an EMBL/GenBank/DDBJ whole genome shotgun (WGS) entry which is preliminary data.</text>
</comment>
<name>A0AAW8PZ47_VIBPH</name>
<accession>A0AAW8PZ47</accession>
<dbReference type="GO" id="GO:0071973">
    <property type="term" value="P:bacterial-type flagellum-dependent cell motility"/>
    <property type="evidence" value="ECO:0007669"/>
    <property type="project" value="InterPro"/>
</dbReference>